<reference evidence="3" key="1">
    <citation type="journal article" date="2019" name="Int. J. Syst. Evol. Microbiol.">
        <title>The Global Catalogue of Microorganisms (GCM) 10K type strain sequencing project: providing services to taxonomists for standard genome sequencing and annotation.</title>
        <authorList>
            <consortium name="The Broad Institute Genomics Platform"/>
            <consortium name="The Broad Institute Genome Sequencing Center for Infectious Disease"/>
            <person name="Wu L."/>
            <person name="Ma J."/>
        </authorList>
    </citation>
    <scope>NUCLEOTIDE SEQUENCE [LARGE SCALE GENOMIC DNA]</scope>
    <source>
        <strain evidence="3">CGMCC 4.7382</strain>
    </source>
</reference>
<evidence type="ECO:0000256" key="1">
    <source>
        <dbReference type="SAM" id="SignalP"/>
    </source>
</evidence>
<name>A0ABW2KCB3_9ACTN</name>
<dbReference type="EMBL" id="JBHTBH010000002">
    <property type="protein sequence ID" value="MFC7327110.1"/>
    <property type="molecule type" value="Genomic_DNA"/>
</dbReference>
<feature type="chain" id="PRO_5046479015" evidence="1">
    <location>
        <begin position="29"/>
        <end position="101"/>
    </location>
</feature>
<feature type="signal peptide" evidence="1">
    <location>
        <begin position="1"/>
        <end position="28"/>
    </location>
</feature>
<dbReference type="Proteomes" id="UP001596540">
    <property type="component" value="Unassembled WGS sequence"/>
</dbReference>
<organism evidence="2 3">
    <name type="scientific">Marinactinospora rubrisoli</name>
    <dbReference type="NCBI Taxonomy" id="2715399"/>
    <lineage>
        <taxon>Bacteria</taxon>
        <taxon>Bacillati</taxon>
        <taxon>Actinomycetota</taxon>
        <taxon>Actinomycetes</taxon>
        <taxon>Streptosporangiales</taxon>
        <taxon>Nocardiopsidaceae</taxon>
        <taxon>Marinactinospora</taxon>
    </lineage>
</organism>
<sequence>MGIATGGRASAILAGVGLVLAGAAPATAWPGNSYTCDVLVYDSNGHGLGEDNCTPDTADQENQGFGHISVRSGLFDVRCEHIDGYEAPERVYGTGCRFIAR</sequence>
<proteinExistence type="predicted"/>
<accession>A0ABW2KCB3</accession>
<evidence type="ECO:0000313" key="2">
    <source>
        <dbReference type="EMBL" id="MFC7327110.1"/>
    </source>
</evidence>
<dbReference type="RefSeq" id="WP_379869268.1">
    <property type="nucleotide sequence ID" value="NZ_JBHTBH010000002.1"/>
</dbReference>
<keyword evidence="1" id="KW-0732">Signal</keyword>
<protein>
    <submittedName>
        <fullName evidence="2">Uncharacterized protein</fullName>
    </submittedName>
</protein>
<evidence type="ECO:0000313" key="3">
    <source>
        <dbReference type="Proteomes" id="UP001596540"/>
    </source>
</evidence>
<comment type="caution">
    <text evidence="2">The sequence shown here is derived from an EMBL/GenBank/DDBJ whole genome shotgun (WGS) entry which is preliminary data.</text>
</comment>
<gene>
    <name evidence="2" type="ORF">ACFQRF_05090</name>
</gene>
<keyword evidence="3" id="KW-1185">Reference proteome</keyword>